<sequence length="309" mass="33887">MGVIRNVAIAGASGDLGTPILRALIDSNLFSITVLTRHESSAEFPTSVRVLRVDYTSITDLAAALTDQDAVVSVLTSNAMEAQLPLIEASIATGVKRFIPSEFCADCGNPKTATLPVYHCKNTVHELLQRRARENPQFTYTSIRNGPFLDWSLAFGFFLTLKPEQGAETITTPLYDGGDRPFSTSTLTTIGQAVVGVLQRPEETKNRVVFVHDLVTTQRKILAMAREIAPDRTWNPVDVSTEDMEAAARDNYAKGNFDLQASVGFFCRSVFAEGYGGEFERVDNQLLGIPEKSDEYLEEKIRAVLANSS</sequence>
<proteinExistence type="predicted"/>
<protein>
    <submittedName>
        <fullName evidence="1">Uncharacterized protein</fullName>
    </submittedName>
</protein>
<organism evidence="1 2">
    <name type="scientific">Aspergillus melleus</name>
    <dbReference type="NCBI Taxonomy" id="138277"/>
    <lineage>
        <taxon>Eukaryota</taxon>
        <taxon>Fungi</taxon>
        <taxon>Dikarya</taxon>
        <taxon>Ascomycota</taxon>
        <taxon>Pezizomycotina</taxon>
        <taxon>Eurotiomycetes</taxon>
        <taxon>Eurotiomycetidae</taxon>
        <taxon>Eurotiales</taxon>
        <taxon>Aspergillaceae</taxon>
        <taxon>Aspergillus</taxon>
        <taxon>Aspergillus subgen. Circumdati</taxon>
    </lineage>
</organism>
<keyword evidence="2" id="KW-1185">Reference proteome</keyword>
<accession>A0ACC3BAP1</accession>
<gene>
    <name evidence="1" type="ORF">N8T08_000923</name>
</gene>
<reference evidence="1 2" key="1">
    <citation type="journal article" date="2023" name="ACS Omega">
        <title>Identification of the Neoaspergillic Acid Biosynthesis Gene Cluster by Establishing an In Vitro CRISPR-Ribonucleoprotein Genetic System in Aspergillus melleus.</title>
        <authorList>
            <person name="Yuan B."/>
            <person name="Grau M.F."/>
            <person name="Murata R.M."/>
            <person name="Torok T."/>
            <person name="Venkateswaran K."/>
            <person name="Stajich J.E."/>
            <person name="Wang C.C.C."/>
        </authorList>
    </citation>
    <scope>NUCLEOTIDE SEQUENCE [LARGE SCALE GENOMIC DNA]</scope>
    <source>
        <strain evidence="1 2">IMV 1140</strain>
    </source>
</reference>
<evidence type="ECO:0000313" key="1">
    <source>
        <dbReference type="EMBL" id="KAK1147581.1"/>
    </source>
</evidence>
<comment type="caution">
    <text evidence="1">The sequence shown here is derived from an EMBL/GenBank/DDBJ whole genome shotgun (WGS) entry which is preliminary data.</text>
</comment>
<dbReference type="EMBL" id="JAOPJF010000011">
    <property type="protein sequence ID" value="KAK1147581.1"/>
    <property type="molecule type" value="Genomic_DNA"/>
</dbReference>
<dbReference type="Proteomes" id="UP001177260">
    <property type="component" value="Unassembled WGS sequence"/>
</dbReference>
<evidence type="ECO:0000313" key="2">
    <source>
        <dbReference type="Proteomes" id="UP001177260"/>
    </source>
</evidence>
<name>A0ACC3BAP1_9EURO</name>